<comment type="similarity">
    <text evidence="2">Belongs to the UPF0053 family.</text>
</comment>
<dbReference type="SMART" id="SM01091">
    <property type="entry name" value="CorC_HlyC"/>
    <property type="match status" value="1"/>
</dbReference>
<dbReference type="eggNOG" id="COG1253">
    <property type="taxonomic scope" value="Bacteria"/>
</dbReference>
<dbReference type="HOGENOM" id="CLU_015237_4_2_11"/>
<keyword evidence="8" id="KW-0472">Membrane</keyword>
<evidence type="ECO:0000256" key="4">
    <source>
        <dbReference type="ARBA" id="ARBA00022737"/>
    </source>
</evidence>
<dbReference type="Proteomes" id="UP000000628">
    <property type="component" value="Chromosome"/>
</dbReference>
<gene>
    <name evidence="10" type="ordered locus">Jden_1544</name>
</gene>
<keyword evidence="8" id="KW-0812">Transmembrane</keyword>
<comment type="subcellular location">
    <subcellularLocation>
        <location evidence="1">Cell membrane</location>
        <topology evidence="1">Multi-pass membrane protein</topology>
    </subcellularLocation>
</comment>
<evidence type="ECO:0000256" key="6">
    <source>
        <dbReference type="PROSITE-ProRule" id="PRU00703"/>
    </source>
</evidence>
<evidence type="ECO:0000313" key="10">
    <source>
        <dbReference type="EMBL" id="ACV09192.1"/>
    </source>
</evidence>
<evidence type="ECO:0000256" key="7">
    <source>
        <dbReference type="SAM" id="MobiDB-lite"/>
    </source>
</evidence>
<dbReference type="KEGG" id="jde:Jden_1544"/>
<protein>
    <submittedName>
        <fullName evidence="10">CBS domain containing protein</fullName>
    </submittedName>
</protein>
<keyword evidence="11" id="KW-1185">Reference proteome</keyword>
<dbReference type="Pfam" id="PF00571">
    <property type="entry name" value="CBS"/>
    <property type="match status" value="2"/>
</dbReference>
<accession>C7R522</accession>
<dbReference type="FunFam" id="3.10.580.10:FF:000002">
    <property type="entry name" value="Magnesium/cobalt efflux protein CorC"/>
    <property type="match status" value="1"/>
</dbReference>
<dbReference type="InterPro" id="IPR036318">
    <property type="entry name" value="FAD-bd_PCMH-like_sf"/>
</dbReference>
<dbReference type="InterPro" id="IPR000644">
    <property type="entry name" value="CBS_dom"/>
</dbReference>
<evidence type="ECO:0000256" key="5">
    <source>
        <dbReference type="ARBA" id="ARBA00023122"/>
    </source>
</evidence>
<keyword evidence="3" id="KW-1003">Cell membrane</keyword>
<keyword evidence="4" id="KW-0677">Repeat</keyword>
<dbReference type="InterPro" id="IPR044751">
    <property type="entry name" value="Ion_transp-like_CBS"/>
</dbReference>
<sequence length="441" mass="47361">MTSVTSDAPFDVVITLAVTGWLGVAAVSATISALTRAMGHSSVLGDEVTAVFARTISTHLAHWWGRRWVLGAVGGASIILAVTTTTFAVTAMSGDRQPWWGTLMSVLLITVCTTVAGIASGAAMARHHPATVLAFFFPLLALTGTSVIRDHETTAHSHQPVDEVQTVTGFADHSGTDTLSSGSDQRSLADLRDTPIRAVMVPRTDMITVARTAPLDKAQKLFIRSGFSRLPVIGDSSDDVHGVLYFKDVARVLLTSPHASVRTAQDTMRPVWFVPESTHADDVLRSMQSKRAHIAMVVDEYGGIAGLVTAEDILEEIVGELTDEHDSTPTTVDTLNQGVLRVPARMTLDELSEYLHRPITDDDVDTIAGLLTKALGKLPIAQSQATINGLHLLADEFTGRRKQLSTIIVTDLSSSDLRDELPPEQPAHTPHQSSETTSRNS</sequence>
<evidence type="ECO:0000256" key="8">
    <source>
        <dbReference type="SAM" id="Phobius"/>
    </source>
</evidence>
<evidence type="ECO:0000256" key="3">
    <source>
        <dbReference type="ARBA" id="ARBA00022475"/>
    </source>
</evidence>
<feature type="region of interest" description="Disordered" evidence="7">
    <location>
        <begin position="415"/>
        <end position="441"/>
    </location>
</feature>
<dbReference type="SUPFAM" id="SSF56176">
    <property type="entry name" value="FAD-binding/transporter-associated domain-like"/>
    <property type="match status" value="1"/>
</dbReference>
<dbReference type="Pfam" id="PF03471">
    <property type="entry name" value="CorC_HlyC"/>
    <property type="match status" value="1"/>
</dbReference>
<dbReference type="InterPro" id="IPR016169">
    <property type="entry name" value="FAD-bd_PCMH_sub2"/>
</dbReference>
<evidence type="ECO:0000313" key="11">
    <source>
        <dbReference type="Proteomes" id="UP000000628"/>
    </source>
</evidence>
<dbReference type="SUPFAM" id="SSF54631">
    <property type="entry name" value="CBS-domain pair"/>
    <property type="match status" value="1"/>
</dbReference>
<reference evidence="10 11" key="1">
    <citation type="journal article" date="2009" name="Stand. Genomic Sci.">
        <title>Complete genome sequence of Jonesia denitrificans type strain (Prevot 55134).</title>
        <authorList>
            <person name="Pukall R."/>
            <person name="Gehrich-Schroter G."/>
            <person name="Lapidus A."/>
            <person name="Nolan M."/>
            <person name="Glavina Del Rio T."/>
            <person name="Lucas S."/>
            <person name="Chen F."/>
            <person name="Tice H."/>
            <person name="Pitluck S."/>
            <person name="Cheng J.F."/>
            <person name="Copeland A."/>
            <person name="Saunders E."/>
            <person name="Brettin T."/>
            <person name="Detter J.C."/>
            <person name="Bruce D."/>
            <person name="Goodwin L."/>
            <person name="Pati A."/>
            <person name="Ivanova N."/>
            <person name="Mavromatis K."/>
            <person name="Ovchinnikova G."/>
            <person name="Chen A."/>
            <person name="Palaniappan K."/>
            <person name="Land M."/>
            <person name="Hauser L."/>
            <person name="Chang Y.J."/>
            <person name="Jeffries C.D."/>
            <person name="Chain P."/>
            <person name="Goker M."/>
            <person name="Bristow J."/>
            <person name="Eisen J.A."/>
            <person name="Markowitz V."/>
            <person name="Hugenholtz P."/>
            <person name="Kyrpides N.C."/>
            <person name="Klenk H.P."/>
            <person name="Han C."/>
        </authorList>
    </citation>
    <scope>NUCLEOTIDE SEQUENCE [LARGE SCALE GENOMIC DNA]</scope>
    <source>
        <strain evidence="11">ATCC 14870 / DSM 20603 / BCRC 15368 / CIP 55.134 / JCM 11481 / NBRC 15587 / NCTC 10816 / Prevot 55134</strain>
    </source>
</reference>
<keyword evidence="8" id="KW-1133">Transmembrane helix</keyword>
<dbReference type="AlphaFoldDB" id="C7R522"/>
<feature type="transmembrane region" description="Helical" evidence="8">
    <location>
        <begin position="99"/>
        <end position="118"/>
    </location>
</feature>
<dbReference type="CDD" id="cd04590">
    <property type="entry name" value="CBS_pair_CorC_HlyC_assoc"/>
    <property type="match status" value="1"/>
</dbReference>
<dbReference type="RefSeq" id="WP_015771820.1">
    <property type="nucleotide sequence ID" value="NC_013174.1"/>
</dbReference>
<dbReference type="Gene3D" id="3.10.580.10">
    <property type="entry name" value="CBS-domain"/>
    <property type="match status" value="1"/>
</dbReference>
<evidence type="ECO:0000259" key="9">
    <source>
        <dbReference type="PROSITE" id="PS51371"/>
    </source>
</evidence>
<proteinExistence type="inferred from homology"/>
<evidence type="ECO:0000256" key="1">
    <source>
        <dbReference type="ARBA" id="ARBA00004651"/>
    </source>
</evidence>
<dbReference type="EMBL" id="CP001706">
    <property type="protein sequence ID" value="ACV09192.1"/>
    <property type="molecule type" value="Genomic_DNA"/>
</dbReference>
<dbReference type="GO" id="GO:0050660">
    <property type="term" value="F:flavin adenine dinucleotide binding"/>
    <property type="evidence" value="ECO:0007669"/>
    <property type="project" value="InterPro"/>
</dbReference>
<dbReference type="STRING" id="471856.Jden_1544"/>
<dbReference type="PANTHER" id="PTHR22777:SF32">
    <property type="entry name" value="UPF0053 INNER MEMBRANE PROTEIN YFJD"/>
    <property type="match status" value="1"/>
</dbReference>
<feature type="transmembrane region" description="Helical" evidence="8">
    <location>
        <begin position="12"/>
        <end position="34"/>
    </location>
</feature>
<feature type="domain" description="CBS" evidence="9">
    <location>
        <begin position="200"/>
        <end position="260"/>
    </location>
</feature>
<feature type="domain" description="CBS" evidence="9">
    <location>
        <begin position="267"/>
        <end position="324"/>
    </location>
</feature>
<dbReference type="PROSITE" id="PS51371">
    <property type="entry name" value="CBS"/>
    <property type="match status" value="2"/>
</dbReference>
<organism evidence="10 11">
    <name type="scientific">Jonesia denitrificans (strain ATCC 14870 / DSM 20603 / BCRC 15368 / CIP 55.134 / JCM 11481 / NBRC 15587 / NCTC 10816 / Prevot 55134)</name>
    <name type="common">Listeria denitrificans</name>
    <dbReference type="NCBI Taxonomy" id="471856"/>
    <lineage>
        <taxon>Bacteria</taxon>
        <taxon>Bacillati</taxon>
        <taxon>Actinomycetota</taxon>
        <taxon>Actinomycetes</taxon>
        <taxon>Micrococcales</taxon>
        <taxon>Jonesiaceae</taxon>
        <taxon>Jonesia</taxon>
    </lineage>
</organism>
<keyword evidence="5 6" id="KW-0129">CBS domain</keyword>
<dbReference type="GO" id="GO:0005886">
    <property type="term" value="C:plasma membrane"/>
    <property type="evidence" value="ECO:0007669"/>
    <property type="project" value="UniProtKB-SubCell"/>
</dbReference>
<feature type="transmembrane region" description="Helical" evidence="8">
    <location>
        <begin position="130"/>
        <end position="148"/>
    </location>
</feature>
<dbReference type="PANTHER" id="PTHR22777">
    <property type="entry name" value="HEMOLYSIN-RELATED"/>
    <property type="match status" value="1"/>
</dbReference>
<dbReference type="InterPro" id="IPR005170">
    <property type="entry name" value="Transptr-assoc_dom"/>
</dbReference>
<dbReference type="SMART" id="SM00116">
    <property type="entry name" value="CBS"/>
    <property type="match status" value="2"/>
</dbReference>
<feature type="transmembrane region" description="Helical" evidence="8">
    <location>
        <begin position="68"/>
        <end position="93"/>
    </location>
</feature>
<name>C7R522_JONDD</name>
<feature type="compositionally biased region" description="Polar residues" evidence="7">
    <location>
        <begin position="430"/>
        <end position="441"/>
    </location>
</feature>
<evidence type="ECO:0000256" key="2">
    <source>
        <dbReference type="ARBA" id="ARBA00006337"/>
    </source>
</evidence>
<dbReference type="Gene3D" id="3.30.465.10">
    <property type="match status" value="1"/>
</dbReference>
<dbReference type="InterPro" id="IPR046342">
    <property type="entry name" value="CBS_dom_sf"/>
</dbReference>